<sequence>MSHVNATLTPRTRLRLARLVVEEGWTCAAAAKMFMVAPRTARKWAERYRLEGPPGMADRSSRPRRSPAKRRLRWYDGSCVCGGGFGSAPCRSPAGSVYRPRPCTPYSSAAGPGTTPAPNSASHPKDPALPAANQRQDREIPPHSGRRLGLRPLLHLRNPTPNSPARLAPLLQSPPTPQRHRRPTTHHPTNQRPWTSQLGAARLEWRGNDRCHDIADGFGDRRQLANLVRPRNE</sequence>
<protein>
    <submittedName>
        <fullName evidence="3">Transposase IS481 family protein</fullName>
    </submittedName>
</protein>
<evidence type="ECO:0000313" key="4">
    <source>
        <dbReference type="Proteomes" id="UP000295146"/>
    </source>
</evidence>
<feature type="compositionally biased region" description="Low complexity" evidence="1">
    <location>
        <begin position="150"/>
        <end position="159"/>
    </location>
</feature>
<reference evidence="3 4" key="1">
    <citation type="submission" date="2019-03" db="EMBL/GenBank/DDBJ databases">
        <title>Genomic Encyclopedia of Type Strains, Phase III (KMG-III): the genomes of soil and plant-associated and newly described type strains.</title>
        <authorList>
            <person name="Whitman W."/>
        </authorList>
    </citation>
    <scope>NUCLEOTIDE SEQUENCE [LARGE SCALE GENOMIC DNA]</scope>
    <source>
        <strain evidence="3 4">VKM Ac-2573</strain>
    </source>
</reference>
<evidence type="ECO:0000259" key="2">
    <source>
        <dbReference type="Pfam" id="PF13011"/>
    </source>
</evidence>
<dbReference type="InterPro" id="IPR024967">
    <property type="entry name" value="DNA-bd_IS481-type"/>
</dbReference>
<dbReference type="Pfam" id="PF13011">
    <property type="entry name" value="LZ_Tnp_IS481"/>
    <property type="match status" value="1"/>
</dbReference>
<accession>A0A4R8C420</accession>
<evidence type="ECO:0000313" key="3">
    <source>
        <dbReference type="EMBL" id="TDW70582.1"/>
    </source>
</evidence>
<organism evidence="3 4">
    <name type="scientific">Kribbella pratensis</name>
    <dbReference type="NCBI Taxonomy" id="2512112"/>
    <lineage>
        <taxon>Bacteria</taxon>
        <taxon>Bacillati</taxon>
        <taxon>Actinomycetota</taxon>
        <taxon>Actinomycetes</taxon>
        <taxon>Propionibacteriales</taxon>
        <taxon>Kribbellaceae</taxon>
        <taxon>Kribbella</taxon>
    </lineage>
</organism>
<dbReference type="EMBL" id="SODP01000002">
    <property type="protein sequence ID" value="TDW70582.1"/>
    <property type="molecule type" value="Genomic_DNA"/>
</dbReference>
<gene>
    <name evidence="3" type="ORF">EV653_4631</name>
</gene>
<dbReference type="AlphaFoldDB" id="A0A4R8C420"/>
<comment type="caution">
    <text evidence="3">The sequence shown here is derived from an EMBL/GenBank/DDBJ whole genome shotgun (WGS) entry which is preliminary data.</text>
</comment>
<proteinExistence type="predicted"/>
<feature type="domain" description="DNA-binding" evidence="2">
    <location>
        <begin position="3"/>
        <end position="68"/>
    </location>
</feature>
<feature type="region of interest" description="Disordered" evidence="1">
    <location>
        <begin position="109"/>
        <end position="197"/>
    </location>
</feature>
<dbReference type="InterPro" id="IPR009057">
    <property type="entry name" value="Homeodomain-like_sf"/>
</dbReference>
<name>A0A4R8C420_9ACTN</name>
<dbReference type="SUPFAM" id="SSF46689">
    <property type="entry name" value="Homeodomain-like"/>
    <property type="match status" value="1"/>
</dbReference>
<dbReference type="Proteomes" id="UP000295146">
    <property type="component" value="Unassembled WGS sequence"/>
</dbReference>
<evidence type="ECO:0000256" key="1">
    <source>
        <dbReference type="SAM" id="MobiDB-lite"/>
    </source>
</evidence>
<keyword evidence="4" id="KW-1185">Reference proteome</keyword>